<evidence type="ECO:0000256" key="2">
    <source>
        <dbReference type="ARBA" id="ARBA00007261"/>
    </source>
</evidence>
<evidence type="ECO:0000256" key="4">
    <source>
        <dbReference type="ARBA" id="ARBA00022723"/>
    </source>
</evidence>
<evidence type="ECO:0000313" key="12">
    <source>
        <dbReference type="Proteomes" id="UP000239002"/>
    </source>
</evidence>
<keyword evidence="6" id="KW-0862">Zinc</keyword>
<evidence type="ECO:0000313" key="11">
    <source>
        <dbReference type="EMBL" id="PPK95709.1"/>
    </source>
</evidence>
<evidence type="ECO:0000256" key="7">
    <source>
        <dbReference type="ARBA" id="ARBA00023049"/>
    </source>
</evidence>
<dbReference type="InterPro" id="IPR050626">
    <property type="entry name" value="Peptidase_M16"/>
</dbReference>
<keyword evidence="12" id="KW-1185">Reference proteome</keyword>
<evidence type="ECO:0000256" key="1">
    <source>
        <dbReference type="ARBA" id="ARBA00001947"/>
    </source>
</evidence>
<evidence type="ECO:0000256" key="6">
    <source>
        <dbReference type="ARBA" id="ARBA00022833"/>
    </source>
</evidence>
<feature type="domain" description="Peptidase M16 N-terminal" evidence="9">
    <location>
        <begin position="74"/>
        <end position="191"/>
    </location>
</feature>
<keyword evidence="5" id="KW-0378">Hydrolase</keyword>
<evidence type="ECO:0000259" key="9">
    <source>
        <dbReference type="Pfam" id="PF00675"/>
    </source>
</evidence>
<keyword evidence="7" id="KW-0482">Metalloprotease</keyword>
<keyword evidence="3 11" id="KW-0645">Protease</keyword>
<dbReference type="GO" id="GO:0006508">
    <property type="term" value="P:proteolysis"/>
    <property type="evidence" value="ECO:0007669"/>
    <property type="project" value="UniProtKB-KW"/>
</dbReference>
<evidence type="ECO:0000256" key="3">
    <source>
        <dbReference type="ARBA" id="ARBA00022670"/>
    </source>
</evidence>
<dbReference type="AlphaFoldDB" id="A0A2S6INB6"/>
<dbReference type="PANTHER" id="PTHR43690">
    <property type="entry name" value="NARDILYSIN"/>
    <property type="match status" value="1"/>
</dbReference>
<comment type="similarity">
    <text evidence="2 8">Belongs to the peptidase M16 family.</text>
</comment>
<proteinExistence type="inferred from homology"/>
<comment type="cofactor">
    <cofactor evidence="1">
        <name>Zn(2+)</name>
        <dbReference type="ChEBI" id="CHEBI:29105"/>
    </cofactor>
</comment>
<evidence type="ECO:0000256" key="8">
    <source>
        <dbReference type="RuleBase" id="RU004447"/>
    </source>
</evidence>
<dbReference type="PANTHER" id="PTHR43690:SF34">
    <property type="entry name" value="ZINC PROTEASE PQQL-LIKE"/>
    <property type="match status" value="1"/>
</dbReference>
<dbReference type="EMBL" id="PTJE01000002">
    <property type="protein sequence ID" value="PPK95709.1"/>
    <property type="molecule type" value="Genomic_DNA"/>
</dbReference>
<dbReference type="InterPro" id="IPR007863">
    <property type="entry name" value="Peptidase_M16_C"/>
</dbReference>
<dbReference type="Pfam" id="PF05193">
    <property type="entry name" value="Peptidase_M16_C"/>
    <property type="match status" value="2"/>
</dbReference>
<dbReference type="Gene3D" id="3.30.830.10">
    <property type="entry name" value="Metalloenzyme, LuxS/M16 peptidase-like"/>
    <property type="match status" value="4"/>
</dbReference>
<organism evidence="11 12">
    <name type="scientific">Nonlabens xylanidelens</name>
    <dbReference type="NCBI Taxonomy" id="191564"/>
    <lineage>
        <taxon>Bacteria</taxon>
        <taxon>Pseudomonadati</taxon>
        <taxon>Bacteroidota</taxon>
        <taxon>Flavobacteriia</taxon>
        <taxon>Flavobacteriales</taxon>
        <taxon>Flavobacteriaceae</taxon>
        <taxon>Nonlabens</taxon>
    </lineage>
</organism>
<dbReference type="GO" id="GO:0046872">
    <property type="term" value="F:metal ion binding"/>
    <property type="evidence" value="ECO:0007669"/>
    <property type="project" value="UniProtKB-KW"/>
</dbReference>
<dbReference type="GO" id="GO:0004222">
    <property type="term" value="F:metalloendopeptidase activity"/>
    <property type="evidence" value="ECO:0007669"/>
    <property type="project" value="InterPro"/>
</dbReference>
<name>A0A2S6INB6_9FLAO</name>
<sequence length="958" mass="106572">MKKVWIPYLGALALTIAACGPKVTDNKTNTPPPPPPPPTLQVPAVAGMTEAIPMDPSVRMGTLPNGLTYYVKNNGKPEDKVELRLAINAGSVLEDDDQQGLAHFMEHMNFNGTNHFEKNELVDYLQGIGVKFGADLNAYTSFDETVYILPIPSDDPEKLEQGFTIIEDWAGGAKLETDAINDERGVVLEESRTGKGASDRMNKVTIPVQFYNSKYADRLPIGKDEILKNFKPEVLKRFYKDWYRPDLMAVVAVGDLDVAVMEQKIKDHFAKIPKPVNPRKRPVIELPNHPDTKVAIAQDKEATFASVNISYKDKVASTPTLTVGDYRDDLVNGLFSFMINNRLQELTQKPNPPFIFGSSSYGGTVARNKNAYSSFAGSAPDGQLAALKALLEENQRVKLYGFGQAELDRAKQAYGSFFDSYYKDRDKLESSRIVGQYVQSYFSKEAVPSIEWNYNKTMELLPGINVEEVNAKINDYIHDDNRTIVFTGPTTDTPPTEAQVLKVVSEVAATKVAPYEDTEVRESLIEKLPAAGSISKTTSNDKVGTTTYTLSNGATVTVKPTDFKNDEILMSAFSYGGTSLYSDEDAKKTGLANGGLTQAGVAGMSQTDMSKFLTGKLVNVSPRIGSLTESFRGSATPKDLEVMFQLIHLYFTDLNKDDEAFASFISKQKSFIGRMMSDPNTYFSNEINKIRYGSNPRYSGFPTEEKFDEADYDLAYKLYQERFADAGDFHFYLVGNIDKAQVEEFSKKYIASLPGLNSNESYKVNDWREAKGTRKKVVKKGTDDKSSVRINWSYEVPAYSAQENLAVDALGEALTIKIIETLREKEGGIYSGGARGSLRKTPYPAFSFGISFPCGPDNVDKLVDATMNEIDLIKKNGPSEKDLNKVKEGYLLDYKETVKTNRYWLNVLVDADEDKKDINKVLEYEKAVNALTAKDIQDAANKYLTKDYFLAILKPEDK</sequence>
<feature type="domain" description="Peptidase M16 C-terminal" evidence="10">
    <location>
        <begin position="230"/>
        <end position="413"/>
    </location>
</feature>
<gene>
    <name evidence="11" type="ORF">LY01_01302</name>
</gene>
<dbReference type="InterPro" id="IPR011765">
    <property type="entry name" value="Pept_M16_N"/>
</dbReference>
<dbReference type="PROSITE" id="PS51257">
    <property type="entry name" value="PROKAR_LIPOPROTEIN"/>
    <property type="match status" value="1"/>
</dbReference>
<comment type="caution">
    <text evidence="11">The sequence shown here is derived from an EMBL/GenBank/DDBJ whole genome shotgun (WGS) entry which is preliminary data.</text>
</comment>
<evidence type="ECO:0000256" key="5">
    <source>
        <dbReference type="ARBA" id="ARBA00022801"/>
    </source>
</evidence>
<accession>A0A2S6INB6</accession>
<dbReference type="SUPFAM" id="SSF63411">
    <property type="entry name" value="LuxS/MPP-like metallohydrolase"/>
    <property type="match status" value="4"/>
</dbReference>
<dbReference type="PROSITE" id="PS00143">
    <property type="entry name" value="INSULINASE"/>
    <property type="match status" value="1"/>
</dbReference>
<protein>
    <submittedName>
        <fullName evidence="11">Zinc protease</fullName>
    </submittedName>
</protein>
<reference evidence="11 12" key="1">
    <citation type="submission" date="2018-02" db="EMBL/GenBank/DDBJ databases">
        <title>Genomic Encyclopedia of Archaeal and Bacterial Type Strains, Phase II (KMG-II): from individual species to whole genera.</title>
        <authorList>
            <person name="Goeker M."/>
        </authorList>
    </citation>
    <scope>NUCLEOTIDE SEQUENCE [LARGE SCALE GENOMIC DNA]</scope>
    <source>
        <strain evidence="11 12">DSM 16809</strain>
    </source>
</reference>
<evidence type="ECO:0000259" key="10">
    <source>
        <dbReference type="Pfam" id="PF05193"/>
    </source>
</evidence>
<keyword evidence="4" id="KW-0479">Metal-binding</keyword>
<feature type="domain" description="Peptidase M16 C-terminal" evidence="10">
    <location>
        <begin position="717"/>
        <end position="889"/>
    </location>
</feature>
<dbReference type="Pfam" id="PF00675">
    <property type="entry name" value="Peptidase_M16"/>
    <property type="match status" value="1"/>
</dbReference>
<dbReference type="RefSeq" id="WP_170034535.1">
    <property type="nucleotide sequence ID" value="NZ_MQVW01000002.1"/>
</dbReference>
<dbReference type="Proteomes" id="UP000239002">
    <property type="component" value="Unassembled WGS sequence"/>
</dbReference>
<dbReference type="InterPro" id="IPR001431">
    <property type="entry name" value="Pept_M16_Zn_BS"/>
</dbReference>
<dbReference type="InterPro" id="IPR011249">
    <property type="entry name" value="Metalloenz_LuxS/M16"/>
</dbReference>